<dbReference type="CDD" id="cd07377">
    <property type="entry name" value="WHTH_GntR"/>
    <property type="match status" value="1"/>
</dbReference>
<dbReference type="PANTHER" id="PTHR46577:SF1">
    <property type="entry name" value="HTH-TYPE TRANSCRIPTIONAL REGULATORY PROTEIN GABR"/>
    <property type="match status" value="1"/>
</dbReference>
<dbReference type="Gene3D" id="3.90.1150.10">
    <property type="entry name" value="Aspartate Aminotransferase, domain 1"/>
    <property type="match status" value="1"/>
</dbReference>
<sequence length="483" mass="50459">MPPVSLSARAAALLLADWRDGTDAPAYEALSDAVRVLVIDGRVPLGVRLPAERGLAEALGVSRTTVANAYARLRDDGFVVSLRGSGSVVHLPRDLAGRPDPERLGGVVPGDLLDLRKAALHAAPEVAEAVERAVRHVPAALAGIGYDTVGDPGLRAAIAARYTERGLPTDPSQVVVTIGAQHAIALLARVLVRRGDTVLVESPTYPHAHEAFREAGARLVGVPVDARAGWDAAALETTLRRTAPAVAYVMPELHNPTGATMTADTRRLLLDVAATTGTTIVADETMGELRIDGDPAPPLAVADPSGASVVMIGSAAKVFWGGLRIGWVRAAPELLQRLLLARPTGDLGTPVLDQLVARELLPRTAAVLEARRTFLRTGRDELVAGLRARLPEWDVPSPAGGLTTWVGLGRPVSSALVLAARAEGVVLASGGVFGPDGGFERFLRVPYTMGAADRERLVDVLGRAWSRIGGEGSGTRGSLAAVV</sequence>
<organism evidence="7 8">
    <name type="scientific">Curtobacterium oceanosedimentum</name>
    <dbReference type="NCBI Taxonomy" id="465820"/>
    <lineage>
        <taxon>Bacteria</taxon>
        <taxon>Bacillati</taxon>
        <taxon>Actinomycetota</taxon>
        <taxon>Actinomycetes</taxon>
        <taxon>Micrococcales</taxon>
        <taxon>Microbacteriaceae</taxon>
        <taxon>Curtobacterium</taxon>
    </lineage>
</organism>
<dbReference type="Pfam" id="PF00392">
    <property type="entry name" value="GntR"/>
    <property type="match status" value="1"/>
</dbReference>
<dbReference type="GO" id="GO:0003677">
    <property type="term" value="F:DNA binding"/>
    <property type="evidence" value="ECO:0007669"/>
    <property type="project" value="UniProtKB-KW"/>
</dbReference>
<comment type="similarity">
    <text evidence="1">In the C-terminal section; belongs to the class-I pyridoxal-phosphate-dependent aminotransferase family.</text>
</comment>
<dbReference type="SMART" id="SM00345">
    <property type="entry name" value="HTH_GNTR"/>
    <property type="match status" value="1"/>
</dbReference>
<dbReference type="SUPFAM" id="SSF46785">
    <property type="entry name" value="Winged helix' DNA-binding domain"/>
    <property type="match status" value="1"/>
</dbReference>
<evidence type="ECO:0000313" key="7">
    <source>
        <dbReference type="EMBL" id="KTR54051.1"/>
    </source>
</evidence>
<dbReference type="SUPFAM" id="SSF53383">
    <property type="entry name" value="PLP-dependent transferases"/>
    <property type="match status" value="1"/>
</dbReference>
<comment type="caution">
    <text evidence="7">The sequence shown here is derived from an EMBL/GenBank/DDBJ whole genome shotgun (WGS) entry which is preliminary data.</text>
</comment>
<dbReference type="InterPro" id="IPR015421">
    <property type="entry name" value="PyrdxlP-dep_Trfase_major"/>
</dbReference>
<dbReference type="InterPro" id="IPR015422">
    <property type="entry name" value="PyrdxlP-dep_Trfase_small"/>
</dbReference>
<reference evidence="7 8" key="1">
    <citation type="journal article" date="2016" name="Front. Microbiol.">
        <title>Genomic Resource of Rice Seed Associated Bacteria.</title>
        <authorList>
            <person name="Midha S."/>
            <person name="Bansal K."/>
            <person name="Sharma S."/>
            <person name="Kumar N."/>
            <person name="Patil P.P."/>
            <person name="Chaudhry V."/>
            <person name="Patil P.B."/>
        </authorList>
    </citation>
    <scope>NUCLEOTIDE SEQUENCE [LARGE SCALE GENOMIC DNA]</scope>
    <source>
        <strain evidence="7 8">NS359</strain>
    </source>
</reference>
<dbReference type="InterPro" id="IPR036388">
    <property type="entry name" value="WH-like_DNA-bd_sf"/>
</dbReference>
<accession>A0A147DUC9</accession>
<evidence type="ECO:0000256" key="3">
    <source>
        <dbReference type="ARBA" id="ARBA00023015"/>
    </source>
</evidence>
<keyword evidence="3" id="KW-0805">Transcription regulation</keyword>
<keyword evidence="5" id="KW-0804">Transcription</keyword>
<evidence type="ECO:0000259" key="6">
    <source>
        <dbReference type="PROSITE" id="PS50949"/>
    </source>
</evidence>
<keyword evidence="2" id="KW-0663">Pyridoxal phosphate</keyword>
<evidence type="ECO:0000256" key="2">
    <source>
        <dbReference type="ARBA" id="ARBA00022898"/>
    </source>
</evidence>
<evidence type="ECO:0000256" key="1">
    <source>
        <dbReference type="ARBA" id="ARBA00005384"/>
    </source>
</evidence>
<dbReference type="Gene3D" id="3.40.640.10">
    <property type="entry name" value="Type I PLP-dependent aspartate aminotransferase-like (Major domain)"/>
    <property type="match status" value="1"/>
</dbReference>
<dbReference type="PROSITE" id="PS50949">
    <property type="entry name" value="HTH_GNTR"/>
    <property type="match status" value="1"/>
</dbReference>
<dbReference type="Proteomes" id="UP000072763">
    <property type="component" value="Unassembled WGS sequence"/>
</dbReference>
<dbReference type="InterPro" id="IPR004839">
    <property type="entry name" value="Aminotransferase_I/II_large"/>
</dbReference>
<dbReference type="CDD" id="cd00609">
    <property type="entry name" value="AAT_like"/>
    <property type="match status" value="1"/>
</dbReference>
<dbReference type="RefSeq" id="WP_058748694.1">
    <property type="nucleotide sequence ID" value="NZ_LDRC01000007.1"/>
</dbReference>
<dbReference type="AlphaFoldDB" id="A0A147DUC9"/>
<dbReference type="STRING" id="465820.NS263_06995"/>
<dbReference type="PRINTS" id="PR00035">
    <property type="entry name" value="HTHGNTR"/>
</dbReference>
<name>A0A147DUC9_9MICO</name>
<dbReference type="PANTHER" id="PTHR46577">
    <property type="entry name" value="HTH-TYPE TRANSCRIPTIONAL REGULATORY PROTEIN GABR"/>
    <property type="match status" value="1"/>
</dbReference>
<dbReference type="InterPro" id="IPR036390">
    <property type="entry name" value="WH_DNA-bd_sf"/>
</dbReference>
<gene>
    <name evidence="7" type="ORF">NS359_01400</name>
</gene>
<feature type="domain" description="HTH gntR-type" evidence="6">
    <location>
        <begin position="24"/>
        <end position="92"/>
    </location>
</feature>
<protein>
    <recommendedName>
        <fullName evidence="6">HTH gntR-type domain-containing protein</fullName>
    </recommendedName>
</protein>
<dbReference type="Pfam" id="PF00155">
    <property type="entry name" value="Aminotran_1_2"/>
    <property type="match status" value="1"/>
</dbReference>
<proteinExistence type="inferred from homology"/>
<evidence type="ECO:0000256" key="5">
    <source>
        <dbReference type="ARBA" id="ARBA00023163"/>
    </source>
</evidence>
<dbReference type="GO" id="GO:0003700">
    <property type="term" value="F:DNA-binding transcription factor activity"/>
    <property type="evidence" value="ECO:0007669"/>
    <property type="project" value="InterPro"/>
</dbReference>
<dbReference type="OrthoDB" id="199743at2"/>
<evidence type="ECO:0000313" key="8">
    <source>
        <dbReference type="Proteomes" id="UP000072763"/>
    </source>
</evidence>
<dbReference type="PATRIC" id="fig|465820.4.peg.2888"/>
<dbReference type="EMBL" id="LDRC01000007">
    <property type="protein sequence ID" value="KTR54051.1"/>
    <property type="molecule type" value="Genomic_DNA"/>
</dbReference>
<dbReference type="InterPro" id="IPR015424">
    <property type="entry name" value="PyrdxlP-dep_Trfase"/>
</dbReference>
<dbReference type="Gene3D" id="1.10.10.10">
    <property type="entry name" value="Winged helix-like DNA-binding domain superfamily/Winged helix DNA-binding domain"/>
    <property type="match status" value="1"/>
</dbReference>
<dbReference type="InterPro" id="IPR051446">
    <property type="entry name" value="HTH_trans_reg/aminotransferase"/>
</dbReference>
<evidence type="ECO:0000256" key="4">
    <source>
        <dbReference type="ARBA" id="ARBA00023125"/>
    </source>
</evidence>
<dbReference type="InterPro" id="IPR000524">
    <property type="entry name" value="Tscrpt_reg_HTH_GntR"/>
</dbReference>
<keyword evidence="4" id="KW-0238">DNA-binding</keyword>
<dbReference type="GO" id="GO:0030170">
    <property type="term" value="F:pyridoxal phosphate binding"/>
    <property type="evidence" value="ECO:0007669"/>
    <property type="project" value="InterPro"/>
</dbReference>